<protein>
    <submittedName>
        <fullName evidence="2">Uncharacterized protein</fullName>
    </submittedName>
</protein>
<dbReference type="AlphaFoldDB" id="A0A927MRW8"/>
<sequence length="101" mass="10620">MQDHEFDELLRLGAARPSAAATAAATELAERTRAHADAPLVNSRPVKQRPWSRRLVLAGGVLAGVAVLSAGASVAAYQMSIPPFQSLPPGLQRVDSPIPLD</sequence>
<keyword evidence="1" id="KW-0812">Transmembrane</keyword>
<proteinExistence type="predicted"/>
<reference evidence="2" key="1">
    <citation type="submission" date="2020-10" db="EMBL/GenBank/DDBJ databases">
        <title>Sequencing the genomes of 1000 actinobacteria strains.</title>
        <authorList>
            <person name="Klenk H.-P."/>
        </authorList>
    </citation>
    <scope>NUCLEOTIDE SEQUENCE</scope>
    <source>
        <strain evidence="2">DSM 45354</strain>
    </source>
</reference>
<organism evidence="2 3">
    <name type="scientific">Actinopolymorpha pittospori</name>
    <dbReference type="NCBI Taxonomy" id="648752"/>
    <lineage>
        <taxon>Bacteria</taxon>
        <taxon>Bacillati</taxon>
        <taxon>Actinomycetota</taxon>
        <taxon>Actinomycetes</taxon>
        <taxon>Propionibacteriales</taxon>
        <taxon>Actinopolymorphaceae</taxon>
        <taxon>Actinopolymorpha</taxon>
    </lineage>
</organism>
<gene>
    <name evidence="2" type="ORF">HEB94_002599</name>
</gene>
<accession>A0A927MRW8</accession>
<evidence type="ECO:0000313" key="2">
    <source>
        <dbReference type="EMBL" id="MBE1605751.1"/>
    </source>
</evidence>
<dbReference type="Proteomes" id="UP000638648">
    <property type="component" value="Unassembled WGS sequence"/>
</dbReference>
<evidence type="ECO:0000256" key="1">
    <source>
        <dbReference type="SAM" id="Phobius"/>
    </source>
</evidence>
<keyword evidence="1" id="KW-0472">Membrane</keyword>
<comment type="caution">
    <text evidence="2">The sequence shown here is derived from an EMBL/GenBank/DDBJ whole genome shotgun (WGS) entry which is preliminary data.</text>
</comment>
<feature type="transmembrane region" description="Helical" evidence="1">
    <location>
        <begin position="55"/>
        <end position="77"/>
    </location>
</feature>
<name>A0A927MRW8_9ACTN</name>
<keyword evidence="3" id="KW-1185">Reference proteome</keyword>
<evidence type="ECO:0000313" key="3">
    <source>
        <dbReference type="Proteomes" id="UP000638648"/>
    </source>
</evidence>
<dbReference type="RefSeq" id="WP_192750007.1">
    <property type="nucleotide sequence ID" value="NZ_BAABJL010000060.1"/>
</dbReference>
<keyword evidence="1" id="KW-1133">Transmembrane helix</keyword>
<dbReference type="EMBL" id="JADBEM010000001">
    <property type="protein sequence ID" value="MBE1605751.1"/>
    <property type="molecule type" value="Genomic_DNA"/>
</dbReference>